<dbReference type="GO" id="GO:0031380">
    <property type="term" value="C:nuclear RNA-directed RNA polymerase complex"/>
    <property type="evidence" value="ECO:0007669"/>
    <property type="project" value="TreeGrafter"/>
</dbReference>
<dbReference type="InterPro" id="IPR007855">
    <property type="entry name" value="RDRP"/>
</dbReference>
<keyword evidence="1" id="KW-0808">Transferase</keyword>
<feature type="domain" description="RDR1/2-like RRM" evidence="4">
    <location>
        <begin position="9"/>
        <end position="87"/>
    </location>
</feature>
<dbReference type="InterPro" id="IPR058763">
    <property type="entry name" value="RRM_RDR1/2-like"/>
</dbReference>
<keyword evidence="1" id="KW-0694">RNA-binding</keyword>
<comment type="catalytic activity">
    <reaction evidence="1">
        <text>RNA(n) + a ribonucleoside 5'-triphosphate = RNA(n+1) + diphosphate</text>
        <dbReference type="Rhea" id="RHEA:21248"/>
        <dbReference type="Rhea" id="RHEA-COMP:14527"/>
        <dbReference type="Rhea" id="RHEA-COMP:17342"/>
        <dbReference type="ChEBI" id="CHEBI:33019"/>
        <dbReference type="ChEBI" id="CHEBI:61557"/>
        <dbReference type="ChEBI" id="CHEBI:140395"/>
        <dbReference type="EC" id="2.7.7.48"/>
    </reaction>
</comment>
<proteinExistence type="inferred from homology"/>
<comment type="similarity">
    <text evidence="1">Belongs to the RdRP family.</text>
</comment>
<name>A0AAV3R1D9_LITER</name>
<dbReference type="PANTHER" id="PTHR23079">
    <property type="entry name" value="RNA-DEPENDENT RNA POLYMERASE"/>
    <property type="match status" value="1"/>
</dbReference>
<dbReference type="EC" id="2.7.7.48" evidence="1"/>
<protein>
    <recommendedName>
        <fullName evidence="1">RNA-dependent RNA polymerase</fullName>
        <ecNumber evidence="1">2.7.7.48</ecNumber>
    </recommendedName>
</protein>
<keyword evidence="1" id="KW-0943">RNA-mediated gene silencing</keyword>
<keyword evidence="1" id="KW-0548">Nucleotidyltransferase</keyword>
<keyword evidence="1" id="KW-0696">RNA-directed RNA polymerase</keyword>
<accession>A0AAV3R1D9</accession>
<reference evidence="6 7" key="1">
    <citation type="submission" date="2024-01" db="EMBL/GenBank/DDBJ databases">
        <title>The complete chloroplast genome sequence of Lithospermum erythrorhizon: insights into the phylogenetic relationship among Boraginaceae species and the maternal lineages of purple gromwells.</title>
        <authorList>
            <person name="Okada T."/>
            <person name="Watanabe K."/>
        </authorList>
    </citation>
    <scope>NUCLEOTIDE SEQUENCE [LARGE SCALE GENOMIC DNA]</scope>
</reference>
<dbReference type="InterPro" id="IPR058751">
    <property type="entry name" value="RDRP_helical"/>
</dbReference>
<gene>
    <name evidence="6" type="ORF">LIER_40692</name>
</gene>
<evidence type="ECO:0000259" key="4">
    <source>
        <dbReference type="Pfam" id="PF26250"/>
    </source>
</evidence>
<comment type="caution">
    <text evidence="6">The sequence shown here is derived from an EMBL/GenBank/DDBJ whole genome shotgun (WGS) entry which is preliminary data.</text>
</comment>
<comment type="function">
    <text evidence="1">Probably involved in the RNA silencing pathway and required for the generation of small interfering RNAs (siRNAs).</text>
</comment>
<dbReference type="GO" id="GO:0003723">
    <property type="term" value="F:RNA binding"/>
    <property type="evidence" value="ECO:0007669"/>
    <property type="project" value="UniProtKB-KW"/>
</dbReference>
<evidence type="ECO:0000259" key="3">
    <source>
        <dbReference type="Pfam" id="PF24823"/>
    </source>
</evidence>
<dbReference type="Pfam" id="PF26250">
    <property type="entry name" value="RRM_RdRP1_2"/>
    <property type="match status" value="1"/>
</dbReference>
<dbReference type="GO" id="GO:0030422">
    <property type="term" value="P:siRNA processing"/>
    <property type="evidence" value="ECO:0007669"/>
    <property type="project" value="TreeGrafter"/>
</dbReference>
<dbReference type="InterPro" id="IPR057596">
    <property type="entry name" value="RDRP_core"/>
</dbReference>
<dbReference type="AlphaFoldDB" id="A0AAV3R1D9"/>
<evidence type="ECO:0000313" key="6">
    <source>
        <dbReference type="EMBL" id="GAA0169011.1"/>
    </source>
</evidence>
<evidence type="ECO:0000256" key="1">
    <source>
        <dbReference type="RuleBase" id="RU363098"/>
    </source>
</evidence>
<keyword evidence="7" id="KW-1185">Reference proteome</keyword>
<evidence type="ECO:0000259" key="5">
    <source>
        <dbReference type="Pfam" id="PF26252"/>
    </source>
</evidence>
<dbReference type="EMBL" id="BAABME010023873">
    <property type="protein sequence ID" value="GAA0169011.1"/>
    <property type="molecule type" value="Genomic_DNA"/>
</dbReference>
<dbReference type="InterPro" id="IPR057590">
    <property type="entry name" value="PH_RDR1/2-like"/>
</dbReference>
<dbReference type="Pfam" id="PF05183">
    <property type="entry name" value="RdRP"/>
    <property type="match status" value="1"/>
</dbReference>
<dbReference type="Proteomes" id="UP001454036">
    <property type="component" value="Unassembled WGS sequence"/>
</dbReference>
<feature type="domain" description="RDRP helical" evidence="5">
    <location>
        <begin position="283"/>
        <end position="367"/>
    </location>
</feature>
<evidence type="ECO:0000259" key="2">
    <source>
        <dbReference type="Pfam" id="PF05183"/>
    </source>
</evidence>
<dbReference type="Pfam" id="PF26252">
    <property type="entry name" value="RdRP_helical"/>
    <property type="match status" value="1"/>
</dbReference>
<dbReference type="InterPro" id="IPR035979">
    <property type="entry name" value="RBD_domain_sf"/>
</dbReference>
<dbReference type="Pfam" id="PF24823">
    <property type="entry name" value="PH_RDR2"/>
    <property type="match status" value="1"/>
</dbReference>
<feature type="domain" description="RDRP core" evidence="2">
    <location>
        <begin position="385"/>
        <end position="869"/>
    </location>
</feature>
<organism evidence="6 7">
    <name type="scientific">Lithospermum erythrorhizon</name>
    <name type="common">Purple gromwell</name>
    <name type="synonym">Lithospermum officinale var. erythrorhizon</name>
    <dbReference type="NCBI Taxonomy" id="34254"/>
    <lineage>
        <taxon>Eukaryota</taxon>
        <taxon>Viridiplantae</taxon>
        <taxon>Streptophyta</taxon>
        <taxon>Embryophyta</taxon>
        <taxon>Tracheophyta</taxon>
        <taxon>Spermatophyta</taxon>
        <taxon>Magnoliopsida</taxon>
        <taxon>eudicotyledons</taxon>
        <taxon>Gunneridae</taxon>
        <taxon>Pentapetalae</taxon>
        <taxon>asterids</taxon>
        <taxon>lamiids</taxon>
        <taxon>Boraginales</taxon>
        <taxon>Boraginaceae</taxon>
        <taxon>Boraginoideae</taxon>
        <taxon>Lithospermeae</taxon>
        <taxon>Lithospermum</taxon>
    </lineage>
</organism>
<sequence>MEDTPTTLTVRVTNIPQTIVANDLCAFFESLIGISSVYACEIFTEHKDWKPKSHGRLQFETLDQKTLALNLSQQGNIIFKGSIISLSPSLNDIISRPVNPNNRLHHVSANSVLYTGFMIKDDCMCVLESWDSVKTWVFPERERIEFWFDHKRECYKLEFQFSDIFETCRCFFEGGKPNALLLKLKHAPKVYQKVSGSNVASKFSGNCSNRYHFCKEDFEFAWIRTTDFSRLNYIGHSSSLCLELDDKYLDLDVFDSLPFYERELIELTFDDRDEFCSASELVPLVNCRSDVKVAYEVLFQLNSLVHTHKISLAAIDQSFMEDISKLSVDTTLLVLQKMHKLQSTCYDPWAFIKMRLHVLGEHEKNLSSYDRLINQNIMSCHRVLITPTKIYCLGPELEASNYIVKNFAEYASDFIRVTFVEEDWSKLPANAVSSFVERGFFAKPYKTKIYHRILSVLRDGIPIGDKRFFFLAFSASQLRSNSVWMFSSNENVKVEDIRNWMGCFNKIRSVSKCAARMGQLFSASKQTYEVLPQHVELIQDIEVTSDGVDYCFSDGIGKISQFFARQVAQKCGLQHTPSAFQIRYGGYKGVIAVDRNSYWKLSLRSSMLKFESKNCMLNVTKCCESQPCYLNREIISLLSTLGVDDEAFLALQDNQLKMLDKMLTEKESALQVLESMGMNDTKSILAKMLGQGYEPSLEPYLSMMLRSHRENQVSDLRSRCRVFVQKGRVLLGCLDETGVLDYGQVYVRITLTRAELHCADQVFFRKVDDTTCIVIGKVLVTKNPCLHPGDVRVLEAVYEVTLEEKGIVDCVIFPQKGARPHPNECSGGDLDGDLYFISWDKTLIPQQTVAPMDYTGRQSHKMDHDVTQEVT</sequence>
<dbReference type="SUPFAM" id="SSF54928">
    <property type="entry name" value="RNA-binding domain, RBD"/>
    <property type="match status" value="1"/>
</dbReference>
<evidence type="ECO:0000313" key="7">
    <source>
        <dbReference type="Proteomes" id="UP001454036"/>
    </source>
</evidence>
<feature type="domain" description="RDR1/2-like PH-like" evidence="3">
    <location>
        <begin position="113"/>
        <end position="267"/>
    </location>
</feature>
<dbReference type="GO" id="GO:0003968">
    <property type="term" value="F:RNA-directed RNA polymerase activity"/>
    <property type="evidence" value="ECO:0007669"/>
    <property type="project" value="UniProtKB-KW"/>
</dbReference>
<dbReference type="PANTHER" id="PTHR23079:SF5">
    <property type="entry name" value="RNA-DEPENDENT RNA POLYMERASE 2"/>
    <property type="match status" value="1"/>
</dbReference>